<reference evidence="8" key="1">
    <citation type="submission" date="2017-04" db="EMBL/GenBank/DDBJ databases">
        <title>Function of individual gut microbiota members based on whole genome sequencing of pure cultures obtained from chicken caecum.</title>
        <authorList>
            <person name="Medvecky M."/>
            <person name="Cejkova D."/>
            <person name="Polansky O."/>
            <person name="Karasova D."/>
            <person name="Kubasova T."/>
            <person name="Cizek A."/>
            <person name="Rychlik I."/>
        </authorList>
    </citation>
    <scope>NUCLEOTIDE SEQUENCE [LARGE SCALE GENOMIC DNA]</scope>
    <source>
        <strain evidence="8">An178</strain>
    </source>
</reference>
<keyword evidence="4 6" id="KW-1133">Transmembrane helix</keyword>
<keyword evidence="8" id="KW-1185">Reference proteome</keyword>
<feature type="transmembrane region" description="Helical" evidence="6">
    <location>
        <begin position="104"/>
        <end position="135"/>
    </location>
</feature>
<dbReference type="PANTHER" id="PTHR33545">
    <property type="entry name" value="UPF0750 MEMBRANE PROTEIN YITT-RELATED"/>
    <property type="match status" value="1"/>
</dbReference>
<evidence type="ECO:0000256" key="1">
    <source>
        <dbReference type="ARBA" id="ARBA00004651"/>
    </source>
</evidence>
<evidence type="ECO:0000256" key="6">
    <source>
        <dbReference type="SAM" id="Phobius"/>
    </source>
</evidence>
<dbReference type="EMBL" id="NFKM01000001">
    <property type="protein sequence ID" value="OUP61975.1"/>
    <property type="molecule type" value="Genomic_DNA"/>
</dbReference>
<dbReference type="RefSeq" id="WP_081683602.1">
    <property type="nucleotide sequence ID" value="NZ_CABKSV010000015.1"/>
</dbReference>
<evidence type="ECO:0000256" key="2">
    <source>
        <dbReference type="ARBA" id="ARBA00022475"/>
    </source>
</evidence>
<dbReference type="Pfam" id="PF02588">
    <property type="entry name" value="YitT_membrane"/>
    <property type="match status" value="1"/>
</dbReference>
<comment type="caution">
    <text evidence="7">The sequence shown here is derived from an EMBL/GenBank/DDBJ whole genome shotgun (WGS) entry which is preliminary data.</text>
</comment>
<comment type="subcellular location">
    <subcellularLocation>
        <location evidence="1">Cell membrane</location>
        <topology evidence="1">Multi-pass membrane protein</topology>
    </subcellularLocation>
</comment>
<feature type="transmembrane region" description="Helical" evidence="6">
    <location>
        <begin position="47"/>
        <end position="67"/>
    </location>
</feature>
<feature type="transmembrane region" description="Helical" evidence="6">
    <location>
        <begin position="79"/>
        <end position="98"/>
    </location>
</feature>
<evidence type="ECO:0000256" key="4">
    <source>
        <dbReference type="ARBA" id="ARBA00022989"/>
    </source>
</evidence>
<dbReference type="Proteomes" id="UP000195447">
    <property type="component" value="Unassembled WGS sequence"/>
</dbReference>
<sequence length="206" mass="23126">MNSIFKIILGNIFITGAYAFITVPNGIVNGGITSFSMILSSFTGIGISFFTNCITILLLILCLIFLGKDYLAKSILSSVCYMVFFSIFSSLDIGYIQFPILIDVLLASILVGIGYYLCLSARSSTVGFDVIALILHHKNKNIQISKVMRYINFIVILFGLFSYGIYSVLFGILFTYIQTAVIHLLLEQTNFAENLHRFMRKFREVL</sequence>
<keyword evidence="2" id="KW-1003">Cell membrane</keyword>
<evidence type="ECO:0000256" key="5">
    <source>
        <dbReference type="ARBA" id="ARBA00023136"/>
    </source>
</evidence>
<accession>A0A1Y3VHB5</accession>
<organism evidence="7 8">
    <name type="scientific">Faecalitalea cylindroides</name>
    <dbReference type="NCBI Taxonomy" id="39483"/>
    <lineage>
        <taxon>Bacteria</taxon>
        <taxon>Bacillati</taxon>
        <taxon>Bacillota</taxon>
        <taxon>Erysipelotrichia</taxon>
        <taxon>Erysipelotrichales</taxon>
        <taxon>Erysipelotrichaceae</taxon>
        <taxon>Faecalitalea</taxon>
    </lineage>
</organism>
<evidence type="ECO:0000256" key="3">
    <source>
        <dbReference type="ARBA" id="ARBA00022692"/>
    </source>
</evidence>
<feature type="transmembrane region" description="Helical" evidence="6">
    <location>
        <begin position="147"/>
        <end position="166"/>
    </location>
</feature>
<keyword evidence="5 6" id="KW-0472">Membrane</keyword>
<protein>
    <submittedName>
        <fullName evidence="7">Membrane protein</fullName>
    </submittedName>
</protein>
<name>A0A1Y3VHB5_9FIRM</name>
<gene>
    <name evidence="7" type="ORF">B5F14_00895</name>
</gene>
<dbReference type="InterPro" id="IPR003740">
    <property type="entry name" value="YitT"/>
</dbReference>
<dbReference type="GO" id="GO:0005886">
    <property type="term" value="C:plasma membrane"/>
    <property type="evidence" value="ECO:0007669"/>
    <property type="project" value="UniProtKB-SubCell"/>
</dbReference>
<dbReference type="PANTHER" id="PTHR33545:SF5">
    <property type="entry name" value="UPF0750 MEMBRANE PROTEIN YITT"/>
    <property type="match status" value="1"/>
</dbReference>
<feature type="transmembrane region" description="Helical" evidence="6">
    <location>
        <begin position="7"/>
        <end position="27"/>
    </location>
</feature>
<proteinExistence type="predicted"/>
<dbReference type="InterPro" id="IPR051461">
    <property type="entry name" value="UPF0750_membrane"/>
</dbReference>
<evidence type="ECO:0000313" key="7">
    <source>
        <dbReference type="EMBL" id="OUP61975.1"/>
    </source>
</evidence>
<dbReference type="AlphaFoldDB" id="A0A1Y3VHB5"/>
<evidence type="ECO:0000313" key="8">
    <source>
        <dbReference type="Proteomes" id="UP000195447"/>
    </source>
</evidence>
<keyword evidence="3 6" id="KW-0812">Transmembrane</keyword>